<protein>
    <submittedName>
        <fullName evidence="2">Uncharacterized protein</fullName>
    </submittedName>
</protein>
<comment type="caution">
    <text evidence="2">The sequence shown here is derived from an EMBL/GenBank/DDBJ whole genome shotgun (WGS) entry which is preliminary data.</text>
</comment>
<keyword evidence="1" id="KW-1133">Transmembrane helix</keyword>
<dbReference type="RefSeq" id="WP_177098607.1">
    <property type="nucleotide sequence ID" value="NZ_JACAQA010000001.1"/>
</dbReference>
<name>A0A7Y7WL83_9PSED</name>
<gene>
    <name evidence="2" type="ORF">HX830_00430</name>
</gene>
<sequence>MSINFRTLRLLCSGALVGMAVAGILGVDTSSLFASLGFAVIGAGSTLVAIKSLAII</sequence>
<dbReference type="Proteomes" id="UP000522864">
    <property type="component" value="Unassembled WGS sequence"/>
</dbReference>
<feature type="transmembrane region" description="Helical" evidence="1">
    <location>
        <begin position="32"/>
        <end position="50"/>
    </location>
</feature>
<evidence type="ECO:0000313" key="2">
    <source>
        <dbReference type="EMBL" id="NWB83333.1"/>
    </source>
</evidence>
<evidence type="ECO:0000256" key="1">
    <source>
        <dbReference type="SAM" id="Phobius"/>
    </source>
</evidence>
<evidence type="ECO:0000313" key="3">
    <source>
        <dbReference type="Proteomes" id="UP000522864"/>
    </source>
</evidence>
<dbReference type="AlphaFoldDB" id="A0A7Y7WL83"/>
<dbReference type="EMBL" id="JACAQA010000001">
    <property type="protein sequence ID" value="NWB83333.1"/>
    <property type="molecule type" value="Genomic_DNA"/>
</dbReference>
<proteinExistence type="predicted"/>
<organism evidence="2 3">
    <name type="scientific">Pseudomonas gingeri</name>
    <dbReference type="NCBI Taxonomy" id="117681"/>
    <lineage>
        <taxon>Bacteria</taxon>
        <taxon>Pseudomonadati</taxon>
        <taxon>Pseudomonadota</taxon>
        <taxon>Gammaproteobacteria</taxon>
        <taxon>Pseudomonadales</taxon>
        <taxon>Pseudomonadaceae</taxon>
        <taxon>Pseudomonas</taxon>
    </lineage>
</organism>
<keyword evidence="1" id="KW-0812">Transmembrane</keyword>
<keyword evidence="1" id="KW-0472">Membrane</keyword>
<accession>A0A7Y7WL83</accession>
<reference evidence="2 3" key="1">
    <citation type="submission" date="2020-04" db="EMBL/GenBank/DDBJ databases">
        <title>Molecular characterization of pseudomonads from Agaricus bisporus reveal novel blotch 2 pathogens in Western Europe.</title>
        <authorList>
            <person name="Taparia T."/>
            <person name="Krijger M."/>
            <person name="Haynes E."/>
            <person name="Elpinstone J.G."/>
            <person name="Noble R."/>
            <person name="Van Der Wolf J."/>
        </authorList>
    </citation>
    <scope>NUCLEOTIDE SEQUENCE [LARGE SCALE GENOMIC DNA]</scope>
    <source>
        <strain evidence="2 3">G9001</strain>
    </source>
</reference>